<keyword evidence="2" id="KW-1185">Reference proteome</keyword>
<dbReference type="EMBL" id="PVXL01000028">
    <property type="protein sequence ID" value="PRR74784.1"/>
    <property type="molecule type" value="Genomic_DNA"/>
</dbReference>
<gene>
    <name evidence="1" type="ORF">MOST_09590</name>
</gene>
<dbReference type="AlphaFoldDB" id="A0A9X7P6X2"/>
<protein>
    <submittedName>
        <fullName evidence="1">Uncharacterized protein</fullName>
    </submittedName>
</protein>
<evidence type="ECO:0000313" key="1">
    <source>
        <dbReference type="EMBL" id="PRR74784.1"/>
    </source>
</evidence>
<name>A0A9X7P6X2_9FIRM</name>
<comment type="caution">
    <text evidence="1">The sequence shown here is derived from an EMBL/GenBank/DDBJ whole genome shotgun (WGS) entry which is preliminary data.</text>
</comment>
<accession>A0A9X7P6X2</accession>
<organism evidence="1 2">
    <name type="scientific">Neomoorella stamsii</name>
    <dbReference type="NCBI Taxonomy" id="1266720"/>
    <lineage>
        <taxon>Bacteria</taxon>
        <taxon>Bacillati</taxon>
        <taxon>Bacillota</taxon>
        <taxon>Clostridia</taxon>
        <taxon>Neomoorellales</taxon>
        <taxon>Neomoorellaceae</taxon>
        <taxon>Neomoorella</taxon>
    </lineage>
</organism>
<reference evidence="1 2" key="1">
    <citation type="submission" date="2018-03" db="EMBL/GenBank/DDBJ databases">
        <title>Genome sequence of Moorella stamsii DSM 26217.</title>
        <authorList>
            <person name="Poehlein A."/>
            <person name="Daniel R."/>
        </authorList>
    </citation>
    <scope>NUCLEOTIDE SEQUENCE [LARGE SCALE GENOMIC DNA]</scope>
    <source>
        <strain evidence="2">DSM 26217</strain>
    </source>
</reference>
<sequence>MLLSQGRGRGIYDQKYYQVAVFMGYSWPYNTENIILEKYDGTSK</sequence>
<proteinExistence type="predicted"/>
<dbReference type="Proteomes" id="UP000239430">
    <property type="component" value="Unassembled WGS sequence"/>
</dbReference>
<evidence type="ECO:0000313" key="2">
    <source>
        <dbReference type="Proteomes" id="UP000239430"/>
    </source>
</evidence>